<evidence type="ECO:0000313" key="2">
    <source>
        <dbReference type="Proteomes" id="UP001321786"/>
    </source>
</evidence>
<dbReference type="AlphaFoldDB" id="A0AAU9ERR0"/>
<dbReference type="KEGG" id="hprf:HLPR_23970"/>
<dbReference type="PROSITE" id="PS51257">
    <property type="entry name" value="PROKAR_LIPOPROTEIN"/>
    <property type="match status" value="1"/>
</dbReference>
<evidence type="ECO:0000313" key="1">
    <source>
        <dbReference type="EMBL" id="BEP30066.1"/>
    </source>
</evidence>
<name>A0AAU9ERR0_9FIRM</name>
<sequence length="151" mass="17837">MKIKMVILVFFIVFFGVSCKKVEITKKAVDVIETPRYEKVENMDSENFDKMFSYIENNVKVFDIAEVHEVIFTELKKNINLESSSLDDDLEIEIAPFVKKWKLAKIRKLLKEKNVKFSEVDVNRYDELINIDDVIDFIVVYEKNALKMSRK</sequence>
<proteinExistence type="predicted"/>
<dbReference type="EMBL" id="AP028654">
    <property type="protein sequence ID" value="BEP30066.1"/>
    <property type="molecule type" value="Genomic_DNA"/>
</dbReference>
<dbReference type="RefSeq" id="WP_338535667.1">
    <property type="nucleotide sequence ID" value="NZ_AP028654.1"/>
</dbReference>
<reference evidence="1 2" key="1">
    <citation type="submission" date="2023-08" db="EMBL/GenBank/DDBJ databases">
        <title>Helicovermis profunda gen. nov., sp. nov., a novel mesophilic, fermentative bacterium within the Bacillota from a deep-sea hydrothermal vent chimney.</title>
        <authorList>
            <person name="Miyazaki U."/>
            <person name="Mizutani D."/>
            <person name="Hashimoto Y."/>
            <person name="Tame A."/>
            <person name="Sawayama S."/>
            <person name="Miyazaki J."/>
            <person name="Takai K."/>
            <person name="Nakagawa S."/>
        </authorList>
    </citation>
    <scope>NUCLEOTIDE SEQUENCE [LARGE SCALE GENOMIC DNA]</scope>
    <source>
        <strain evidence="1 2">S502</strain>
    </source>
</reference>
<keyword evidence="2" id="KW-1185">Reference proteome</keyword>
<accession>A0AAU9ERR0</accession>
<dbReference type="Proteomes" id="UP001321786">
    <property type="component" value="Chromosome"/>
</dbReference>
<protein>
    <submittedName>
        <fullName evidence="1">Uncharacterized protein</fullName>
    </submittedName>
</protein>
<gene>
    <name evidence="1" type="ORF">HLPR_23970</name>
</gene>
<organism evidence="1 2">
    <name type="scientific">Helicovermis profundi</name>
    <dbReference type="NCBI Taxonomy" id="3065157"/>
    <lineage>
        <taxon>Bacteria</taxon>
        <taxon>Bacillati</taxon>
        <taxon>Bacillota</taxon>
        <taxon>Clostridia</taxon>
        <taxon>Helicovermis</taxon>
    </lineage>
</organism>